<evidence type="ECO:0000256" key="1">
    <source>
        <dbReference type="SAM" id="MobiDB-lite"/>
    </source>
</evidence>
<protein>
    <submittedName>
        <fullName evidence="4">Uncharacterized protein</fullName>
    </submittedName>
</protein>
<dbReference type="Pfam" id="PF11887">
    <property type="entry name" value="Mce4_CUP1"/>
    <property type="match status" value="1"/>
</dbReference>
<dbReference type="KEGG" id="nsl:BOX37_27655"/>
<evidence type="ECO:0000313" key="5">
    <source>
        <dbReference type="Proteomes" id="UP000183810"/>
    </source>
</evidence>
<organism evidence="4 5">
    <name type="scientific">Nocardia mangyaensis</name>
    <dbReference type="NCBI Taxonomy" id="2213200"/>
    <lineage>
        <taxon>Bacteria</taxon>
        <taxon>Bacillati</taxon>
        <taxon>Actinomycetota</taxon>
        <taxon>Actinomycetes</taxon>
        <taxon>Mycobacteriales</taxon>
        <taxon>Nocardiaceae</taxon>
        <taxon>Nocardia</taxon>
    </lineage>
</organism>
<dbReference type="InterPro" id="IPR024516">
    <property type="entry name" value="Mce_C"/>
</dbReference>
<accession>A0A1J0VYE1</accession>
<dbReference type="Pfam" id="PF02470">
    <property type="entry name" value="MlaD"/>
    <property type="match status" value="1"/>
</dbReference>
<evidence type="ECO:0000313" key="4">
    <source>
        <dbReference type="EMBL" id="APE37076.1"/>
    </source>
</evidence>
<feature type="domain" description="Mce/MlaD" evidence="2">
    <location>
        <begin position="40"/>
        <end position="114"/>
    </location>
</feature>
<dbReference type="InterPro" id="IPR052336">
    <property type="entry name" value="MlaD_Phospholipid_Transporter"/>
</dbReference>
<gene>
    <name evidence="4" type="ORF">BOX37_27655</name>
</gene>
<dbReference type="Proteomes" id="UP000183810">
    <property type="component" value="Chromosome"/>
</dbReference>
<dbReference type="GO" id="GO:0005576">
    <property type="term" value="C:extracellular region"/>
    <property type="evidence" value="ECO:0007669"/>
    <property type="project" value="TreeGrafter"/>
</dbReference>
<evidence type="ECO:0000259" key="2">
    <source>
        <dbReference type="Pfam" id="PF02470"/>
    </source>
</evidence>
<dbReference type="NCBIfam" id="TIGR00996">
    <property type="entry name" value="Mtu_fam_mce"/>
    <property type="match status" value="1"/>
</dbReference>
<feature type="region of interest" description="Disordered" evidence="1">
    <location>
        <begin position="325"/>
        <end position="356"/>
    </location>
</feature>
<evidence type="ECO:0000259" key="3">
    <source>
        <dbReference type="Pfam" id="PF11887"/>
    </source>
</evidence>
<name>A0A1J0VYE1_9NOCA</name>
<dbReference type="AlphaFoldDB" id="A0A1J0VYE1"/>
<dbReference type="EMBL" id="CP018082">
    <property type="protein sequence ID" value="APE37076.1"/>
    <property type="molecule type" value="Genomic_DNA"/>
</dbReference>
<proteinExistence type="predicted"/>
<feature type="region of interest" description="Disordered" evidence="1">
    <location>
        <begin position="390"/>
        <end position="423"/>
    </location>
</feature>
<dbReference type="PANTHER" id="PTHR33371">
    <property type="entry name" value="INTERMEMBRANE PHOSPHOLIPID TRANSPORT SYSTEM BINDING PROTEIN MLAD-RELATED"/>
    <property type="match status" value="1"/>
</dbReference>
<dbReference type="InterPro" id="IPR003399">
    <property type="entry name" value="Mce/MlaD"/>
</dbReference>
<sequence length="475" mass="50600">MMRTRLVRGQLIVFAVLAVASLAYGLVHYVSIQRLTGIGTYTVTAEFAEAGGIYEDALVTYRGLDIGRVTGIELNGTTVEVRLQLESDYRVPASTTATIKSMSAVGEQYLDLQPDTNSEPYLADGSRIAKTRTAVPVPTGQVLNNLQTLLTDIRTESLNNTIDEVAAALDGTGPALSGLIESSADLIRLAQADLGPTVQLINDAESLLTTGNFVGNDIRSFTHDLASFSQQLVLNDTQIRAILDEGPIAADTVGGTFADLTQPLPLLLTDLQTVGQVLRVNLPQLRQILVVYPALSAVVNNSAVGYFDNPDPQLPLPLDIKLGNTLNPPPCTEGYQGTQRRDPSDTAPLEVTPNQHCDVLPDNPKVARGARNLPCATDPTVRTADVANCPRGLPSTWSDMPQRPRVITPTPPEQPQPAPTAAAAEPVLSADNPAAVPYAELSGIFRGPDGITYVLGSAPSVSGKEVMKWQSLLIK</sequence>
<dbReference type="PANTHER" id="PTHR33371:SF16">
    <property type="entry name" value="MCE-FAMILY PROTEIN MCE3F"/>
    <property type="match status" value="1"/>
</dbReference>
<dbReference type="InterPro" id="IPR005693">
    <property type="entry name" value="Mce"/>
</dbReference>
<dbReference type="OrthoDB" id="4741753at2"/>
<reference evidence="4" key="1">
    <citation type="submission" date="2016-11" db="EMBL/GenBank/DDBJ databases">
        <authorList>
            <person name="Jaros S."/>
            <person name="Januszkiewicz K."/>
            <person name="Wedrychowicz H."/>
        </authorList>
    </citation>
    <scope>NUCLEOTIDE SEQUENCE [LARGE SCALE GENOMIC DNA]</scope>
    <source>
        <strain evidence="4">Y48</strain>
    </source>
</reference>
<keyword evidence="5" id="KW-1185">Reference proteome</keyword>
<feature type="compositionally biased region" description="Pro residues" evidence="1">
    <location>
        <begin position="409"/>
        <end position="418"/>
    </location>
</feature>
<feature type="domain" description="Mammalian cell entry C-terminal" evidence="3">
    <location>
        <begin position="121"/>
        <end position="289"/>
    </location>
</feature>